<gene>
    <name evidence="1" type="ORF">A2165_03065</name>
</gene>
<proteinExistence type="predicted"/>
<sequence length="237" mass="26952">MSERLGPEIVKSVKEGFVSQGLLDLVPPETGEHVQMAGIEGVFDSYTPQLQLEFRNGLAEAMGGWKESMLDPNTYERLVYLAGHTKTFQAMPLIIATVETRNLDLENKDAKGVMRACIGTFMYLSKALDKEWQQSAVDVMRSWFSDDYLEKYAGSLMNTICSIKPNEFPRLFPRFLEIDQRNPGYFSRDDCIREAIRVVTPEKMLDLIDQLPANTRSLVGERLARMPARLVENHPID</sequence>
<accession>A0A1F5FVJ2</accession>
<organism evidence="1 2">
    <name type="scientific">Candidatus Curtissbacteria bacterium RBG_13_40_7</name>
    <dbReference type="NCBI Taxonomy" id="1797706"/>
    <lineage>
        <taxon>Bacteria</taxon>
        <taxon>Candidatus Curtissiibacteriota</taxon>
    </lineage>
</organism>
<evidence type="ECO:0000313" key="2">
    <source>
        <dbReference type="Proteomes" id="UP000179252"/>
    </source>
</evidence>
<dbReference type="EMBL" id="MFAU01000042">
    <property type="protein sequence ID" value="OGD83637.1"/>
    <property type="molecule type" value="Genomic_DNA"/>
</dbReference>
<name>A0A1F5FVJ2_9BACT</name>
<comment type="caution">
    <text evidence="1">The sequence shown here is derived from an EMBL/GenBank/DDBJ whole genome shotgun (WGS) entry which is preliminary data.</text>
</comment>
<evidence type="ECO:0000313" key="1">
    <source>
        <dbReference type="EMBL" id="OGD83637.1"/>
    </source>
</evidence>
<reference evidence="1 2" key="1">
    <citation type="journal article" date="2016" name="Nat. Commun.">
        <title>Thousands of microbial genomes shed light on interconnected biogeochemical processes in an aquifer system.</title>
        <authorList>
            <person name="Anantharaman K."/>
            <person name="Brown C.T."/>
            <person name="Hug L.A."/>
            <person name="Sharon I."/>
            <person name="Castelle C.J."/>
            <person name="Probst A.J."/>
            <person name="Thomas B.C."/>
            <person name="Singh A."/>
            <person name="Wilkins M.J."/>
            <person name="Karaoz U."/>
            <person name="Brodie E.L."/>
            <person name="Williams K.H."/>
            <person name="Hubbard S.S."/>
            <person name="Banfield J.F."/>
        </authorList>
    </citation>
    <scope>NUCLEOTIDE SEQUENCE [LARGE SCALE GENOMIC DNA]</scope>
</reference>
<dbReference type="AlphaFoldDB" id="A0A1F5FVJ2"/>
<dbReference type="Proteomes" id="UP000179252">
    <property type="component" value="Unassembled WGS sequence"/>
</dbReference>
<protein>
    <submittedName>
        <fullName evidence="1">Uncharacterized protein</fullName>
    </submittedName>
</protein>